<sequence>MADIAQAAGMSRPALYLHFKNKEDIFRSLVSEYYADSEIALDAALASAGPVENVLKSAFAAMHGPTIQPLLESPHGAELLDTTATLHGDIARDGDAALTLRLTQWLAEAEGRHEIALSLPAAETAKVIMAALKGVKEPPFAQYVANRDRLATLFAKALRP</sequence>
<dbReference type="PANTHER" id="PTHR30055:SF234">
    <property type="entry name" value="HTH-TYPE TRANSCRIPTIONAL REGULATOR BETI"/>
    <property type="match status" value="1"/>
</dbReference>
<name>A0A2R8AX20_9RHOB</name>
<dbReference type="AlphaFoldDB" id="A0A2R8AX20"/>
<dbReference type="PANTHER" id="PTHR30055">
    <property type="entry name" value="HTH-TYPE TRANSCRIPTIONAL REGULATOR RUTR"/>
    <property type="match status" value="1"/>
</dbReference>
<evidence type="ECO:0000256" key="3">
    <source>
        <dbReference type="ARBA" id="ARBA00023163"/>
    </source>
</evidence>
<dbReference type="SUPFAM" id="SSF46689">
    <property type="entry name" value="Homeodomain-like"/>
    <property type="match status" value="1"/>
</dbReference>
<dbReference type="Proteomes" id="UP000244904">
    <property type="component" value="Unassembled WGS sequence"/>
</dbReference>
<evidence type="ECO:0000259" key="5">
    <source>
        <dbReference type="PROSITE" id="PS50977"/>
    </source>
</evidence>
<organism evidence="6 7">
    <name type="scientific">Pseudoprimorskyibacter insulae</name>
    <dbReference type="NCBI Taxonomy" id="1695997"/>
    <lineage>
        <taxon>Bacteria</taxon>
        <taxon>Pseudomonadati</taxon>
        <taxon>Pseudomonadota</taxon>
        <taxon>Alphaproteobacteria</taxon>
        <taxon>Rhodobacterales</taxon>
        <taxon>Paracoccaceae</taxon>
        <taxon>Pseudoprimorskyibacter</taxon>
    </lineage>
</organism>
<dbReference type="InterPro" id="IPR009057">
    <property type="entry name" value="Homeodomain-like_sf"/>
</dbReference>
<protein>
    <submittedName>
        <fullName evidence="6">HTH-type transcriptional regulator MtrR</fullName>
    </submittedName>
</protein>
<proteinExistence type="predicted"/>
<keyword evidence="2 4" id="KW-0238">DNA-binding</keyword>
<accession>A0A2R8AX20</accession>
<evidence type="ECO:0000313" key="7">
    <source>
        <dbReference type="Proteomes" id="UP000244904"/>
    </source>
</evidence>
<dbReference type="GO" id="GO:0000976">
    <property type="term" value="F:transcription cis-regulatory region binding"/>
    <property type="evidence" value="ECO:0007669"/>
    <property type="project" value="TreeGrafter"/>
</dbReference>
<keyword evidence="1" id="KW-0805">Transcription regulation</keyword>
<dbReference type="InterPro" id="IPR001647">
    <property type="entry name" value="HTH_TetR"/>
</dbReference>
<keyword evidence="7" id="KW-1185">Reference proteome</keyword>
<feature type="domain" description="HTH tetR-type" evidence="5">
    <location>
        <begin position="1"/>
        <end position="37"/>
    </location>
</feature>
<dbReference type="GO" id="GO:0003700">
    <property type="term" value="F:DNA-binding transcription factor activity"/>
    <property type="evidence" value="ECO:0007669"/>
    <property type="project" value="TreeGrafter"/>
</dbReference>
<gene>
    <name evidence="6" type="primary">mtrR</name>
    <name evidence="6" type="ORF">PRI8871_02401</name>
</gene>
<dbReference type="Gene3D" id="1.10.357.10">
    <property type="entry name" value="Tetracycline Repressor, domain 2"/>
    <property type="match status" value="1"/>
</dbReference>
<dbReference type="EMBL" id="OMOJ01000004">
    <property type="protein sequence ID" value="SPF80591.1"/>
    <property type="molecule type" value="Genomic_DNA"/>
</dbReference>
<evidence type="ECO:0000256" key="4">
    <source>
        <dbReference type="PROSITE-ProRule" id="PRU00335"/>
    </source>
</evidence>
<evidence type="ECO:0000313" key="6">
    <source>
        <dbReference type="EMBL" id="SPF80591.1"/>
    </source>
</evidence>
<comment type="caution">
    <text evidence="4">Lacks conserved residue(s) required for the propagation of feature annotation.</text>
</comment>
<evidence type="ECO:0000256" key="1">
    <source>
        <dbReference type="ARBA" id="ARBA00023015"/>
    </source>
</evidence>
<dbReference type="Pfam" id="PF00440">
    <property type="entry name" value="TetR_N"/>
    <property type="match status" value="1"/>
</dbReference>
<reference evidence="7" key="1">
    <citation type="submission" date="2018-03" db="EMBL/GenBank/DDBJ databases">
        <authorList>
            <person name="Rodrigo-Torres L."/>
            <person name="Arahal R. D."/>
            <person name="Lucena T."/>
        </authorList>
    </citation>
    <scope>NUCLEOTIDE SEQUENCE [LARGE SCALE GENOMIC DNA]</scope>
    <source>
        <strain evidence="7">CECT 8871</strain>
    </source>
</reference>
<dbReference type="PROSITE" id="PS50977">
    <property type="entry name" value="HTH_TETR_2"/>
    <property type="match status" value="1"/>
</dbReference>
<keyword evidence="3" id="KW-0804">Transcription</keyword>
<evidence type="ECO:0000256" key="2">
    <source>
        <dbReference type="ARBA" id="ARBA00023125"/>
    </source>
</evidence>
<dbReference type="InterPro" id="IPR050109">
    <property type="entry name" value="HTH-type_TetR-like_transc_reg"/>
</dbReference>